<dbReference type="Gene3D" id="2.130.10.30">
    <property type="entry name" value="Regulator of chromosome condensation 1/beta-lactamase-inhibitor protein II"/>
    <property type="match status" value="2"/>
</dbReference>
<proteinExistence type="predicted"/>
<sequence length="570" mass="61139">MTDTKNAASPTGNGQLPEWGRVLIAGGTDWPNLGRKVNNNEKSLEHIDLPQPHIQRDVAHEKMKRVFSGHSASHAFFLNEHGDIYALGRNEHGQLGLPRVPKPAPASAIGSKSEEAVQIGGKNVYTATRLDRDVHFSPPLPADQEGDIVHVACGRNHSILCTRSGSVYAAGTNALGQCGNGQTEGDIEIFKRIEKAQYTKDKDAVVMVSAGITFSLILTASGKVYGIGSTEKGQLGNGKTGEHIIAANKVGYHTHTEPLLVRALLEKKIIKISSGQQHSIALDEDGYCYVWGFGGYGRLGLGTPPDDRLVPVLIPQFARENALMRAKDVFAGPTASAVIDRQRTFWLAGKWKTSGDGSAGQGFMTYKYFNELMGCKMRTASLGGVTLIAVADEDPSLRGDHDATMNIAWGQGAGNGELGLGFDKPKSATKPQRCEPLDGISIIDVAAGQNTTYYVARNLGDTYAELPSYPNASESQDNCLVCGKGDEAGEEGGEQSENVMLECERCDEPWHLQCLDPPLDSVPDGEWHCPQCLELVLDRTKSTATNGSKKRAAPGKDEGKAGSKKSKAGK</sequence>
<dbReference type="GeneID" id="37023407"/>
<dbReference type="InterPro" id="IPR058923">
    <property type="entry name" value="RCC1-like_dom"/>
</dbReference>
<dbReference type="InterPro" id="IPR009091">
    <property type="entry name" value="RCC1/BLIP-II"/>
</dbReference>
<dbReference type="Gene3D" id="3.30.40.10">
    <property type="entry name" value="Zinc/RING finger domain, C3HC4 (zinc finger)"/>
    <property type="match status" value="1"/>
</dbReference>
<dbReference type="PANTHER" id="PTHR46207:SF1">
    <property type="entry name" value="PROTEIN RCC2"/>
    <property type="match status" value="1"/>
</dbReference>
<evidence type="ECO:0000256" key="6">
    <source>
        <dbReference type="PROSITE-ProRule" id="PRU00235"/>
    </source>
</evidence>
<feature type="repeat" description="RCC1" evidence="6">
    <location>
        <begin position="165"/>
        <end position="221"/>
    </location>
</feature>
<dbReference type="InterPro" id="IPR000408">
    <property type="entry name" value="Reg_chr_condens"/>
</dbReference>
<evidence type="ECO:0000256" key="3">
    <source>
        <dbReference type="ARBA" id="ARBA00022771"/>
    </source>
</evidence>
<feature type="repeat" description="RCC1" evidence="6">
    <location>
        <begin position="286"/>
        <end position="342"/>
    </location>
</feature>
<dbReference type="Proteomes" id="UP000245771">
    <property type="component" value="Unassembled WGS sequence"/>
</dbReference>
<dbReference type="PROSITE" id="PS50012">
    <property type="entry name" value="RCC1_3"/>
    <property type="match status" value="5"/>
</dbReference>
<feature type="repeat" description="RCC1" evidence="6">
    <location>
        <begin position="404"/>
        <end position="458"/>
    </location>
</feature>
<dbReference type="InterPro" id="IPR001965">
    <property type="entry name" value="Znf_PHD"/>
</dbReference>
<dbReference type="STRING" id="1280837.A0A316VL08"/>
<dbReference type="EMBL" id="KZ819602">
    <property type="protein sequence ID" value="PWN37758.1"/>
    <property type="molecule type" value="Genomic_DNA"/>
</dbReference>
<dbReference type="InParanoid" id="A0A316VL08"/>
<reference evidence="9 10" key="1">
    <citation type="journal article" date="2018" name="Mol. Biol. Evol.">
        <title>Broad Genomic Sampling Reveals a Smut Pathogenic Ancestry of the Fungal Clade Ustilaginomycotina.</title>
        <authorList>
            <person name="Kijpornyongpan T."/>
            <person name="Mondo S.J."/>
            <person name="Barry K."/>
            <person name="Sandor L."/>
            <person name="Lee J."/>
            <person name="Lipzen A."/>
            <person name="Pangilinan J."/>
            <person name="LaButti K."/>
            <person name="Hainaut M."/>
            <person name="Henrissat B."/>
            <person name="Grigoriev I.V."/>
            <person name="Spatafora J.W."/>
            <person name="Aime M.C."/>
        </authorList>
    </citation>
    <scope>NUCLEOTIDE SEQUENCE [LARGE SCALE GENOMIC DNA]</scope>
    <source>
        <strain evidence="9 10">MCA 3882</strain>
    </source>
</reference>
<dbReference type="GO" id="GO:0016020">
    <property type="term" value="C:membrane"/>
    <property type="evidence" value="ECO:0007669"/>
    <property type="project" value="TreeGrafter"/>
</dbReference>
<dbReference type="SUPFAM" id="SSF50985">
    <property type="entry name" value="RCC1/BLIP-II"/>
    <property type="match status" value="1"/>
</dbReference>
<dbReference type="PROSITE" id="PS01359">
    <property type="entry name" value="ZF_PHD_1"/>
    <property type="match status" value="1"/>
</dbReference>
<dbReference type="Pfam" id="PF25390">
    <property type="entry name" value="WD40_RLD"/>
    <property type="match status" value="1"/>
</dbReference>
<dbReference type="RefSeq" id="XP_025358060.1">
    <property type="nucleotide sequence ID" value="XM_025501626.1"/>
</dbReference>
<name>A0A316VL08_9BASI</name>
<keyword evidence="4" id="KW-0862">Zinc</keyword>
<dbReference type="SMART" id="SM00249">
    <property type="entry name" value="PHD"/>
    <property type="match status" value="1"/>
</dbReference>
<evidence type="ECO:0000256" key="5">
    <source>
        <dbReference type="PROSITE-ProRule" id="PRU00146"/>
    </source>
</evidence>
<dbReference type="SUPFAM" id="SSF57903">
    <property type="entry name" value="FYVE/PHD zinc finger"/>
    <property type="match status" value="1"/>
</dbReference>
<dbReference type="PANTHER" id="PTHR46207">
    <property type="entry name" value="PROTEIN RCC2"/>
    <property type="match status" value="1"/>
</dbReference>
<gene>
    <name evidence="9" type="ORF">FA14DRAFT_187816</name>
</gene>
<dbReference type="PROSITE" id="PS00626">
    <property type="entry name" value="RCC1_2"/>
    <property type="match status" value="1"/>
</dbReference>
<keyword evidence="10" id="KW-1185">Reference proteome</keyword>
<protein>
    <submittedName>
        <fullName evidence="9">RCC1/BLIP-II</fullName>
    </submittedName>
</protein>
<evidence type="ECO:0000256" key="7">
    <source>
        <dbReference type="SAM" id="MobiDB-lite"/>
    </source>
</evidence>
<evidence type="ECO:0000256" key="1">
    <source>
        <dbReference type="ARBA" id="ARBA00022723"/>
    </source>
</evidence>
<feature type="region of interest" description="Disordered" evidence="7">
    <location>
        <begin position="541"/>
        <end position="570"/>
    </location>
</feature>
<keyword evidence="3 5" id="KW-0863">Zinc-finger</keyword>
<dbReference type="InterPro" id="IPR019786">
    <property type="entry name" value="Zinc_finger_PHD-type_CS"/>
</dbReference>
<dbReference type="OrthoDB" id="5370059at2759"/>
<organism evidence="9 10">
    <name type="scientific">Meira miltonrushii</name>
    <dbReference type="NCBI Taxonomy" id="1280837"/>
    <lineage>
        <taxon>Eukaryota</taxon>
        <taxon>Fungi</taxon>
        <taxon>Dikarya</taxon>
        <taxon>Basidiomycota</taxon>
        <taxon>Ustilaginomycotina</taxon>
        <taxon>Exobasidiomycetes</taxon>
        <taxon>Exobasidiales</taxon>
        <taxon>Brachybasidiaceae</taxon>
        <taxon>Meira</taxon>
    </lineage>
</organism>
<feature type="repeat" description="RCC1" evidence="6">
    <location>
        <begin position="222"/>
        <end position="285"/>
    </location>
</feature>
<dbReference type="GO" id="GO:0031267">
    <property type="term" value="F:small GTPase binding"/>
    <property type="evidence" value="ECO:0007669"/>
    <property type="project" value="TreeGrafter"/>
</dbReference>
<evidence type="ECO:0000256" key="2">
    <source>
        <dbReference type="ARBA" id="ARBA00022737"/>
    </source>
</evidence>
<keyword evidence="2" id="KW-0677">Repeat</keyword>
<dbReference type="Pfam" id="PF00628">
    <property type="entry name" value="PHD"/>
    <property type="match status" value="1"/>
</dbReference>
<dbReference type="AlphaFoldDB" id="A0A316VL08"/>
<evidence type="ECO:0000313" key="9">
    <source>
        <dbReference type="EMBL" id="PWN37758.1"/>
    </source>
</evidence>
<keyword evidence="1" id="KW-0479">Metal-binding</keyword>
<dbReference type="InterPro" id="IPR019787">
    <property type="entry name" value="Znf_PHD-finger"/>
</dbReference>
<dbReference type="InterPro" id="IPR028641">
    <property type="entry name" value="RCC2"/>
</dbReference>
<evidence type="ECO:0000259" key="8">
    <source>
        <dbReference type="PROSITE" id="PS50016"/>
    </source>
</evidence>
<feature type="repeat" description="RCC1" evidence="6">
    <location>
        <begin position="82"/>
        <end position="164"/>
    </location>
</feature>
<dbReference type="InterPro" id="IPR013083">
    <property type="entry name" value="Znf_RING/FYVE/PHD"/>
</dbReference>
<dbReference type="InterPro" id="IPR011011">
    <property type="entry name" value="Znf_FYVE_PHD"/>
</dbReference>
<evidence type="ECO:0000313" key="10">
    <source>
        <dbReference type="Proteomes" id="UP000245771"/>
    </source>
</evidence>
<dbReference type="GO" id="GO:0008270">
    <property type="term" value="F:zinc ion binding"/>
    <property type="evidence" value="ECO:0007669"/>
    <property type="project" value="UniProtKB-KW"/>
</dbReference>
<dbReference type="PROSITE" id="PS50016">
    <property type="entry name" value="ZF_PHD_2"/>
    <property type="match status" value="1"/>
</dbReference>
<accession>A0A316VL08</accession>
<evidence type="ECO:0000256" key="4">
    <source>
        <dbReference type="ARBA" id="ARBA00022833"/>
    </source>
</evidence>
<feature type="domain" description="PHD-type" evidence="8">
    <location>
        <begin position="476"/>
        <end position="535"/>
    </location>
</feature>